<reference evidence="2" key="1">
    <citation type="submission" date="2017-10" db="EMBL/GenBank/DDBJ databases">
        <title>Rapid genome shrinkage in a self-fertile nematode reveals novel sperm competition proteins.</title>
        <authorList>
            <person name="Yin D."/>
            <person name="Schwarz E.M."/>
            <person name="Thomas C.G."/>
            <person name="Felde R.L."/>
            <person name="Korf I.F."/>
            <person name="Cutter A.D."/>
            <person name="Schartner C.M."/>
            <person name="Ralston E.J."/>
            <person name="Meyer B.J."/>
            <person name="Haag E.S."/>
        </authorList>
    </citation>
    <scope>NUCLEOTIDE SEQUENCE [LARGE SCALE GENOMIC DNA]</scope>
    <source>
        <strain evidence="2">JU1422</strain>
    </source>
</reference>
<dbReference type="AlphaFoldDB" id="A0A2G5TG33"/>
<sequence length="200" mass="22919">MEIRRNQLEIENREKLDMMNENYEELVRSLTTQNARNVIQEFRRIIEPVIAVTNSLGSIIHDCLPSHGGAPTIVPGRLDVDFSSIQSAVNCFRNEKKLFNGYVINTNHTERRLYEACAVNMNGLMTAKDLSEMCSQLPLRLSQESPNTEDLRIIKFYGERSTTLHQHFLELCVKLDDSTRNMQIEHLPSAEGRSVQAINQ</sequence>
<proteinExistence type="predicted"/>
<organism evidence="1 2">
    <name type="scientific">Caenorhabditis nigoni</name>
    <dbReference type="NCBI Taxonomy" id="1611254"/>
    <lineage>
        <taxon>Eukaryota</taxon>
        <taxon>Metazoa</taxon>
        <taxon>Ecdysozoa</taxon>
        <taxon>Nematoda</taxon>
        <taxon>Chromadorea</taxon>
        <taxon>Rhabditida</taxon>
        <taxon>Rhabditina</taxon>
        <taxon>Rhabditomorpha</taxon>
        <taxon>Rhabditoidea</taxon>
        <taxon>Rhabditidae</taxon>
        <taxon>Peloderinae</taxon>
        <taxon>Caenorhabditis</taxon>
    </lineage>
</organism>
<dbReference type="Proteomes" id="UP000230233">
    <property type="component" value="Chromosome V"/>
</dbReference>
<evidence type="ECO:0000313" key="1">
    <source>
        <dbReference type="EMBL" id="PIC26219.1"/>
    </source>
</evidence>
<comment type="caution">
    <text evidence="1">The sequence shown here is derived from an EMBL/GenBank/DDBJ whole genome shotgun (WGS) entry which is preliminary data.</text>
</comment>
<keyword evidence="2" id="KW-1185">Reference proteome</keyword>
<name>A0A2G5TG33_9PELO</name>
<protein>
    <submittedName>
        <fullName evidence="1">Uncharacterized protein</fullName>
    </submittedName>
</protein>
<dbReference type="OrthoDB" id="5876587at2759"/>
<dbReference type="STRING" id="1611254.A0A2G5TG33"/>
<accession>A0A2G5TG33</accession>
<gene>
    <name evidence="1" type="primary">Cnig_chr_V.g18857</name>
    <name evidence="1" type="ORF">B9Z55_018857</name>
</gene>
<dbReference type="EMBL" id="PDUG01000005">
    <property type="protein sequence ID" value="PIC26219.1"/>
    <property type="molecule type" value="Genomic_DNA"/>
</dbReference>
<evidence type="ECO:0000313" key="2">
    <source>
        <dbReference type="Proteomes" id="UP000230233"/>
    </source>
</evidence>